<proteinExistence type="predicted"/>
<keyword evidence="2" id="KW-1133">Transmembrane helix</keyword>
<feature type="transmembrane region" description="Helical" evidence="2">
    <location>
        <begin position="12"/>
        <end position="35"/>
    </location>
</feature>
<evidence type="ECO:0000313" key="4">
    <source>
        <dbReference type="Proteomes" id="UP000320839"/>
    </source>
</evidence>
<reference evidence="3 4" key="1">
    <citation type="submission" date="2019-02" db="EMBL/GenBank/DDBJ databases">
        <title>Deep-cultivation of Planctomycetes and their phenomic and genomic characterization uncovers novel biology.</title>
        <authorList>
            <person name="Wiegand S."/>
            <person name="Jogler M."/>
            <person name="Boedeker C."/>
            <person name="Pinto D."/>
            <person name="Vollmers J."/>
            <person name="Rivas-Marin E."/>
            <person name="Kohn T."/>
            <person name="Peeters S.H."/>
            <person name="Heuer A."/>
            <person name="Rast P."/>
            <person name="Oberbeckmann S."/>
            <person name="Bunk B."/>
            <person name="Jeske O."/>
            <person name="Meyerdierks A."/>
            <person name="Storesund J.E."/>
            <person name="Kallscheuer N."/>
            <person name="Luecker S."/>
            <person name="Lage O.M."/>
            <person name="Pohl T."/>
            <person name="Merkel B.J."/>
            <person name="Hornburger P."/>
            <person name="Mueller R.-W."/>
            <person name="Bruemmer F."/>
            <person name="Labrenz M."/>
            <person name="Spormann A.M."/>
            <person name="Op den Camp H."/>
            <person name="Overmann J."/>
            <person name="Amann R."/>
            <person name="Jetten M.S.M."/>
            <person name="Mascher T."/>
            <person name="Medema M.H."/>
            <person name="Devos D.P."/>
            <person name="Kaster A.-K."/>
            <person name="Ovreas L."/>
            <person name="Rohde M."/>
            <person name="Galperin M.Y."/>
            <person name="Jogler C."/>
        </authorList>
    </citation>
    <scope>NUCLEOTIDE SEQUENCE [LARGE SCALE GENOMIC DNA]</scope>
    <source>
        <strain evidence="3 4">Pan153</strain>
    </source>
</reference>
<keyword evidence="2" id="KW-0812">Transmembrane</keyword>
<feature type="region of interest" description="Disordered" evidence="1">
    <location>
        <begin position="161"/>
        <end position="183"/>
    </location>
</feature>
<dbReference type="AlphaFoldDB" id="A0A518FLR1"/>
<dbReference type="Proteomes" id="UP000320839">
    <property type="component" value="Chromosome"/>
</dbReference>
<protein>
    <submittedName>
        <fullName evidence="3">Uncharacterized protein</fullName>
    </submittedName>
</protein>
<evidence type="ECO:0000256" key="2">
    <source>
        <dbReference type="SAM" id="Phobius"/>
    </source>
</evidence>
<gene>
    <name evidence="3" type="ORF">Pan153_18940</name>
</gene>
<dbReference type="EMBL" id="CP036317">
    <property type="protein sequence ID" value="QDV17259.1"/>
    <property type="molecule type" value="Genomic_DNA"/>
</dbReference>
<accession>A0A518FLR1</accession>
<organism evidence="3 4">
    <name type="scientific">Gimesia panareensis</name>
    <dbReference type="NCBI Taxonomy" id="2527978"/>
    <lineage>
        <taxon>Bacteria</taxon>
        <taxon>Pseudomonadati</taxon>
        <taxon>Planctomycetota</taxon>
        <taxon>Planctomycetia</taxon>
        <taxon>Planctomycetales</taxon>
        <taxon>Planctomycetaceae</taxon>
        <taxon>Gimesia</taxon>
    </lineage>
</organism>
<evidence type="ECO:0000313" key="3">
    <source>
        <dbReference type="EMBL" id="QDV17259.1"/>
    </source>
</evidence>
<sequence length="216" mass="24772">MELVMQLFLVNLLWMFFSRVNVLWAASLITMSLILPNGRWGSRQNFVPMWPDFVRFLSRLCPNLGQICPYFAQFGERTFRMPSKCSGGKRMKITSDSGASESLVRCVPVHANPPRARARLGAAYDSGRSDQVQFVYGGKENRGAEVQQRFRILMQMGQVRRRKNASETESDGRIPPLREYVSPGRRSRSVSAHCFSCNSFRAGDHIYRYRHQVLRG</sequence>
<name>A0A518FLR1_9PLAN</name>
<keyword evidence="2" id="KW-0472">Membrane</keyword>
<evidence type="ECO:0000256" key="1">
    <source>
        <dbReference type="SAM" id="MobiDB-lite"/>
    </source>
</evidence>